<keyword evidence="4" id="KW-0677">Repeat</keyword>
<accession>A0A7M7KXD4</accession>
<dbReference type="InterPro" id="IPR050889">
    <property type="entry name" value="Dendritic_Spine_Reg/Scaffold"/>
</dbReference>
<keyword evidence="7" id="KW-1053">Target membrane</keyword>
<evidence type="ECO:0000256" key="6">
    <source>
        <dbReference type="ARBA" id="ARBA00023043"/>
    </source>
</evidence>
<dbReference type="EnsemblMetazoa" id="XM_022814677">
    <property type="protein sequence ID" value="XP_022670412"/>
    <property type="gene ID" value="LOC111254129"/>
</dbReference>
<feature type="repeat" description="ANK" evidence="8">
    <location>
        <begin position="22"/>
        <end position="54"/>
    </location>
</feature>
<keyword evidence="6 8" id="KW-0040">ANK repeat</keyword>
<dbReference type="InterPro" id="IPR002110">
    <property type="entry name" value="Ankyrin_rpt"/>
</dbReference>
<sequence length="320" mass="35457">MSLHVMATLTSSDYLLTSTNQDGKCALHEAVQALQCEVSQYLIDRGTPVDVLKRADWTPLMLACTRSNNVSMVKLLLQNGARTDLRNKDGWTPFHICTRKGNLESLKILLAHDPFLLNTKSYNGRTPLHTAAIHGHSEIVRFIVSACRLNGQLVNAQDSCGSTPLMDAARFNSVECCDILIGHGAAIDKRDGVGRNAFHIAAQAGSTEVIRYFLGVMGASVKKTNSIESRLDNYKASTKNTRNGNDVHVNTVHWRTDNGQTVLHLAAREGHVDTVKYLLSIGANIEVKDCENYTAMDIARRYKNDQILETLNEHRDKTLK</sequence>
<evidence type="ECO:0000256" key="8">
    <source>
        <dbReference type="PROSITE-ProRule" id="PRU00023"/>
    </source>
</evidence>
<keyword evidence="5" id="KW-0638">Presynaptic neurotoxin</keyword>
<organism evidence="9 10">
    <name type="scientific">Varroa destructor</name>
    <name type="common">Honeybee mite</name>
    <dbReference type="NCBI Taxonomy" id="109461"/>
    <lineage>
        <taxon>Eukaryota</taxon>
        <taxon>Metazoa</taxon>
        <taxon>Ecdysozoa</taxon>
        <taxon>Arthropoda</taxon>
        <taxon>Chelicerata</taxon>
        <taxon>Arachnida</taxon>
        <taxon>Acari</taxon>
        <taxon>Parasitiformes</taxon>
        <taxon>Mesostigmata</taxon>
        <taxon>Gamasina</taxon>
        <taxon>Dermanyssoidea</taxon>
        <taxon>Varroidae</taxon>
        <taxon>Varroa</taxon>
    </lineage>
</organism>
<evidence type="ECO:0000313" key="10">
    <source>
        <dbReference type="Proteomes" id="UP000594260"/>
    </source>
</evidence>
<dbReference type="GO" id="GO:0044231">
    <property type="term" value="C:host cell presynaptic membrane"/>
    <property type="evidence" value="ECO:0007669"/>
    <property type="project" value="UniProtKB-KW"/>
</dbReference>
<keyword evidence="5" id="KW-0800">Toxin</keyword>
<dbReference type="SMART" id="SM00248">
    <property type="entry name" value="ANK"/>
    <property type="match status" value="8"/>
</dbReference>
<feature type="repeat" description="ANK" evidence="8">
    <location>
        <begin position="55"/>
        <end position="88"/>
    </location>
</feature>
<evidence type="ECO:0000256" key="7">
    <source>
        <dbReference type="ARBA" id="ARBA00023298"/>
    </source>
</evidence>
<dbReference type="AlphaFoldDB" id="A0A7M7KXD4"/>
<dbReference type="PROSITE" id="PS50088">
    <property type="entry name" value="ANK_REPEAT"/>
    <property type="match status" value="5"/>
</dbReference>
<dbReference type="GeneID" id="111254129"/>
<proteinExistence type="predicted"/>
<keyword evidence="5" id="KW-0528">Neurotoxin</keyword>
<dbReference type="InterPro" id="IPR036770">
    <property type="entry name" value="Ankyrin_rpt-contain_sf"/>
</dbReference>
<comment type="subcellular location">
    <subcellularLocation>
        <location evidence="1">Target cell membrane</location>
    </subcellularLocation>
</comment>
<keyword evidence="10" id="KW-1185">Reference proteome</keyword>
<evidence type="ECO:0000313" key="9">
    <source>
        <dbReference type="EnsemblMetazoa" id="XP_022670412"/>
    </source>
</evidence>
<keyword evidence="7" id="KW-0472">Membrane</keyword>
<protein>
    <recommendedName>
        <fullName evidence="11">Ankyrin repeat domain-containing protein 16</fullName>
    </recommendedName>
</protein>
<keyword evidence="3" id="KW-1052">Target cell membrane</keyword>
<dbReference type="Gene3D" id="1.25.40.20">
    <property type="entry name" value="Ankyrin repeat-containing domain"/>
    <property type="match status" value="3"/>
</dbReference>
<name>A0A7M7KXD4_VARDE</name>
<keyword evidence="2" id="KW-0268">Exocytosis</keyword>
<evidence type="ECO:0000256" key="1">
    <source>
        <dbReference type="ARBA" id="ARBA00004175"/>
    </source>
</evidence>
<dbReference type="GO" id="GO:0044218">
    <property type="term" value="C:other organism cell membrane"/>
    <property type="evidence" value="ECO:0007669"/>
    <property type="project" value="UniProtKB-KW"/>
</dbReference>
<dbReference type="Proteomes" id="UP000594260">
    <property type="component" value="Unplaced"/>
</dbReference>
<evidence type="ECO:0000256" key="2">
    <source>
        <dbReference type="ARBA" id="ARBA00022483"/>
    </source>
</evidence>
<evidence type="ECO:0000256" key="4">
    <source>
        <dbReference type="ARBA" id="ARBA00022737"/>
    </source>
</evidence>
<dbReference type="PROSITE" id="PS50297">
    <property type="entry name" value="ANK_REP_REGION"/>
    <property type="match status" value="4"/>
</dbReference>
<feature type="repeat" description="ANK" evidence="8">
    <location>
        <begin position="160"/>
        <end position="192"/>
    </location>
</feature>
<evidence type="ECO:0008006" key="11">
    <source>
        <dbReference type="Google" id="ProtNLM"/>
    </source>
</evidence>
<dbReference type="SUPFAM" id="SSF48403">
    <property type="entry name" value="Ankyrin repeat"/>
    <property type="match status" value="1"/>
</dbReference>
<dbReference type="PANTHER" id="PTHR24166:SF48">
    <property type="entry name" value="PROTEIN VAPYRIN"/>
    <property type="match status" value="1"/>
</dbReference>
<dbReference type="Pfam" id="PF12796">
    <property type="entry name" value="Ank_2"/>
    <property type="match status" value="3"/>
</dbReference>
<feature type="repeat" description="ANK" evidence="8">
    <location>
        <begin position="258"/>
        <end position="290"/>
    </location>
</feature>
<evidence type="ECO:0000256" key="5">
    <source>
        <dbReference type="ARBA" id="ARBA00023028"/>
    </source>
</evidence>
<dbReference type="RefSeq" id="XP_022670412.1">
    <property type="nucleotide sequence ID" value="XM_022814677.1"/>
</dbReference>
<evidence type="ECO:0000256" key="3">
    <source>
        <dbReference type="ARBA" id="ARBA00022537"/>
    </source>
</evidence>
<dbReference type="PANTHER" id="PTHR24166">
    <property type="entry name" value="ROLLING PEBBLES, ISOFORM B"/>
    <property type="match status" value="1"/>
</dbReference>
<reference evidence="9" key="1">
    <citation type="submission" date="2021-01" db="UniProtKB">
        <authorList>
            <consortium name="EnsemblMetazoa"/>
        </authorList>
    </citation>
    <scope>IDENTIFICATION</scope>
</reference>
<dbReference type="PRINTS" id="PR01415">
    <property type="entry name" value="ANKYRIN"/>
</dbReference>
<dbReference type="GO" id="GO:0006887">
    <property type="term" value="P:exocytosis"/>
    <property type="evidence" value="ECO:0007669"/>
    <property type="project" value="UniProtKB-KW"/>
</dbReference>
<feature type="repeat" description="ANK" evidence="8">
    <location>
        <begin position="123"/>
        <end position="145"/>
    </location>
</feature>